<feature type="chain" id="PRO_5019262224" description="Proteinase inhibitor I42 chagasin domain-containing protein" evidence="3">
    <location>
        <begin position="22"/>
        <end position="261"/>
    </location>
</feature>
<dbReference type="Gene3D" id="2.60.40.2020">
    <property type="match status" value="1"/>
</dbReference>
<reference evidence="6" key="1">
    <citation type="submission" date="2018-12" db="EMBL/GenBank/DDBJ databases">
        <title>Complete genome sequence of an uncultured bacterium of the candidate phylum Bipolaricaulota.</title>
        <authorList>
            <person name="Kadnikov V.V."/>
            <person name="Mardanov A.V."/>
            <person name="Beletsky A.V."/>
            <person name="Frank Y.A."/>
            <person name="Karnachuk O.V."/>
            <person name="Ravin N.V."/>
        </authorList>
    </citation>
    <scope>NUCLEOTIDE SEQUENCE [LARGE SCALE GENOMIC DNA]</scope>
</reference>
<gene>
    <name evidence="5" type="ORF">BIP78_1418</name>
</gene>
<dbReference type="EMBL" id="CP034928">
    <property type="protein sequence ID" value="QAA77184.1"/>
    <property type="molecule type" value="Genomic_DNA"/>
</dbReference>
<name>A0A410FW02_BIPS1</name>
<accession>A0A410FW02</accession>
<dbReference type="KEGG" id="bih:BIP78_1418"/>
<dbReference type="AlphaFoldDB" id="A0A410FW02"/>
<feature type="signal peptide" evidence="3">
    <location>
        <begin position="1"/>
        <end position="21"/>
    </location>
</feature>
<dbReference type="Proteomes" id="UP000287233">
    <property type="component" value="Chromosome"/>
</dbReference>
<keyword evidence="1" id="KW-0646">Protease inhibitor</keyword>
<keyword evidence="3" id="KW-0732">Signal</keyword>
<evidence type="ECO:0000256" key="3">
    <source>
        <dbReference type="SAM" id="SignalP"/>
    </source>
</evidence>
<keyword evidence="2" id="KW-0789">Thiol protease inhibitor</keyword>
<dbReference type="Pfam" id="PF09394">
    <property type="entry name" value="Inhibitor_I42"/>
    <property type="match status" value="1"/>
</dbReference>
<organism evidence="5 6">
    <name type="scientific">Bipolaricaulis sibiricus</name>
    <dbReference type="NCBI Taxonomy" id="2501609"/>
    <lineage>
        <taxon>Bacteria</taxon>
        <taxon>Candidatus Bipolaricaulota</taxon>
        <taxon>Candidatus Bipolaricaulia</taxon>
        <taxon>Candidatus Bipolaricaulales</taxon>
        <taxon>Candidatus Bipolaricaulaceae</taxon>
        <taxon>Candidatus Bipolaricaulis</taxon>
    </lineage>
</organism>
<proteinExistence type="predicted"/>
<dbReference type="InterPro" id="IPR018990">
    <property type="entry name" value="Prot_inh_I42_chagasin"/>
</dbReference>
<evidence type="ECO:0000259" key="4">
    <source>
        <dbReference type="Pfam" id="PF09394"/>
    </source>
</evidence>
<dbReference type="SUPFAM" id="SSF141066">
    <property type="entry name" value="ICP-like"/>
    <property type="match status" value="1"/>
</dbReference>
<protein>
    <recommendedName>
        <fullName evidence="4">Proteinase inhibitor I42 chagasin domain-containing protein</fullName>
    </recommendedName>
</protein>
<evidence type="ECO:0000256" key="2">
    <source>
        <dbReference type="ARBA" id="ARBA00022704"/>
    </source>
</evidence>
<dbReference type="InterPro" id="IPR036331">
    <property type="entry name" value="Chagasin-like_sf"/>
</dbReference>
<dbReference type="PANTHER" id="PTHR36530">
    <property type="entry name" value="INHIBITOR OF CYSTEINE PEPTIDASE"/>
    <property type="match status" value="1"/>
</dbReference>
<sequence length="261" mass="27659">MRTIAMLAVIAGLGLGSLAQASATATSSFSPSGEARAIIGTFVFEPGQKLALELTGGDPCPCACGTIVVSSFVVLGEDGAVIFADRIIPYPVPAKTWIGRWDLVNANSEPVPEGRYIALVRTSLGEFGVELQVSAAGTGCLARWTQAEATICGIGLALYRLVDEDDDQAAVTLCSGERLMIALPGNPTTGYGWEIDDEPLMLQRADGLDYRPSSGLIGSGGTFYFRYEAVKSGTGRLELAYRRPWEVVPPQQTFSISVTVE</sequence>
<evidence type="ECO:0000313" key="6">
    <source>
        <dbReference type="Proteomes" id="UP000287233"/>
    </source>
</evidence>
<feature type="domain" description="Proteinase inhibitor I42 chagasin" evidence="4">
    <location>
        <begin position="175"/>
        <end position="258"/>
    </location>
</feature>
<dbReference type="InterPro" id="IPR052781">
    <property type="entry name" value="Cys_protease_inhibitor_I42"/>
</dbReference>
<evidence type="ECO:0000313" key="5">
    <source>
        <dbReference type="EMBL" id="QAA77184.1"/>
    </source>
</evidence>
<evidence type="ECO:0000256" key="1">
    <source>
        <dbReference type="ARBA" id="ARBA00022690"/>
    </source>
</evidence>
<dbReference type="PANTHER" id="PTHR36530:SF1">
    <property type="entry name" value="AMOEBIASIN-1"/>
    <property type="match status" value="1"/>
</dbReference>
<dbReference type="GO" id="GO:0004869">
    <property type="term" value="F:cysteine-type endopeptidase inhibitor activity"/>
    <property type="evidence" value="ECO:0007669"/>
    <property type="project" value="UniProtKB-KW"/>
</dbReference>